<name>A0ABW8BZL3_9ACTN</name>
<dbReference type="PROSITE" id="PS50075">
    <property type="entry name" value="CARRIER"/>
    <property type="match status" value="1"/>
</dbReference>
<dbReference type="Gene3D" id="1.10.1200.10">
    <property type="entry name" value="ACP-like"/>
    <property type="match status" value="1"/>
</dbReference>
<dbReference type="RefSeq" id="WP_399643591.1">
    <property type="nucleotide sequence ID" value="NZ_JBITYG010000001.1"/>
</dbReference>
<gene>
    <name evidence="2" type="ORF">ACIGXA_02100</name>
</gene>
<proteinExistence type="predicted"/>
<organism evidence="2 3">
    <name type="scientific">Streptomyces fildesensis</name>
    <dbReference type="NCBI Taxonomy" id="375757"/>
    <lineage>
        <taxon>Bacteria</taxon>
        <taxon>Bacillati</taxon>
        <taxon>Actinomycetota</taxon>
        <taxon>Actinomycetes</taxon>
        <taxon>Kitasatosporales</taxon>
        <taxon>Streptomycetaceae</taxon>
        <taxon>Streptomyces</taxon>
    </lineage>
</organism>
<dbReference type="Pfam" id="PF00550">
    <property type="entry name" value="PP-binding"/>
    <property type="match status" value="1"/>
</dbReference>
<dbReference type="SUPFAM" id="SSF47336">
    <property type="entry name" value="ACP-like"/>
    <property type="match status" value="1"/>
</dbReference>
<feature type="domain" description="Carrier" evidence="1">
    <location>
        <begin position="1"/>
        <end position="79"/>
    </location>
</feature>
<comment type="caution">
    <text evidence="2">The sequence shown here is derived from an EMBL/GenBank/DDBJ whole genome shotgun (WGS) entry which is preliminary data.</text>
</comment>
<dbReference type="EMBL" id="JBITYG010000001">
    <property type="protein sequence ID" value="MFI9099288.1"/>
    <property type="molecule type" value="Genomic_DNA"/>
</dbReference>
<protein>
    <submittedName>
        <fullName evidence="2">Phosphopantetheine-binding protein</fullName>
    </submittedName>
</protein>
<evidence type="ECO:0000313" key="2">
    <source>
        <dbReference type="EMBL" id="MFI9099288.1"/>
    </source>
</evidence>
<evidence type="ECO:0000313" key="3">
    <source>
        <dbReference type="Proteomes" id="UP001614394"/>
    </source>
</evidence>
<reference evidence="2 3" key="1">
    <citation type="submission" date="2024-10" db="EMBL/GenBank/DDBJ databases">
        <title>The Natural Products Discovery Center: Release of the First 8490 Sequenced Strains for Exploring Actinobacteria Biosynthetic Diversity.</title>
        <authorList>
            <person name="Kalkreuter E."/>
            <person name="Kautsar S.A."/>
            <person name="Yang D."/>
            <person name="Bader C.D."/>
            <person name="Teijaro C.N."/>
            <person name="Fluegel L."/>
            <person name="Davis C.M."/>
            <person name="Simpson J.R."/>
            <person name="Lauterbach L."/>
            <person name="Steele A.D."/>
            <person name="Gui C."/>
            <person name="Meng S."/>
            <person name="Li G."/>
            <person name="Viehrig K."/>
            <person name="Ye F."/>
            <person name="Su P."/>
            <person name="Kiefer A.F."/>
            <person name="Nichols A."/>
            <person name="Cepeda A.J."/>
            <person name="Yan W."/>
            <person name="Fan B."/>
            <person name="Jiang Y."/>
            <person name="Adhikari A."/>
            <person name="Zheng C.-J."/>
            <person name="Schuster L."/>
            <person name="Cowan T.M."/>
            <person name="Smanski M.J."/>
            <person name="Chevrette M.G."/>
            <person name="De Carvalho L.P.S."/>
            <person name="Shen B."/>
        </authorList>
    </citation>
    <scope>NUCLEOTIDE SEQUENCE [LARGE SCALE GENOMIC DNA]</scope>
    <source>
        <strain evidence="2 3">NPDC053399</strain>
    </source>
</reference>
<sequence>MSGIDDLDGFLRLLRTELGLELSDRDAYTDLADVEGWDSLHLLRLVSLLEDETGRRIPVRQVLEARTFQQIHSLVAGGARAAAP</sequence>
<keyword evidence="3" id="KW-1185">Reference proteome</keyword>
<dbReference type="Proteomes" id="UP001614394">
    <property type="component" value="Unassembled WGS sequence"/>
</dbReference>
<dbReference type="InterPro" id="IPR009081">
    <property type="entry name" value="PP-bd_ACP"/>
</dbReference>
<accession>A0ABW8BZL3</accession>
<dbReference type="InterPro" id="IPR036736">
    <property type="entry name" value="ACP-like_sf"/>
</dbReference>
<evidence type="ECO:0000259" key="1">
    <source>
        <dbReference type="PROSITE" id="PS50075"/>
    </source>
</evidence>